<comment type="caution">
    <text evidence="2">The sequence shown here is derived from an EMBL/GenBank/DDBJ whole genome shotgun (WGS) entry which is preliminary data.</text>
</comment>
<name>A0A8T0BEN6_SILME</name>
<accession>A0A8T0BEN6</accession>
<protein>
    <submittedName>
        <fullName evidence="2">Uncharacterized protein</fullName>
    </submittedName>
</protein>
<organism evidence="2 3">
    <name type="scientific">Silurus meridionalis</name>
    <name type="common">Southern catfish</name>
    <name type="synonym">Silurus soldatovi meridionalis</name>
    <dbReference type="NCBI Taxonomy" id="175797"/>
    <lineage>
        <taxon>Eukaryota</taxon>
        <taxon>Metazoa</taxon>
        <taxon>Chordata</taxon>
        <taxon>Craniata</taxon>
        <taxon>Vertebrata</taxon>
        <taxon>Euteleostomi</taxon>
        <taxon>Actinopterygii</taxon>
        <taxon>Neopterygii</taxon>
        <taxon>Teleostei</taxon>
        <taxon>Ostariophysi</taxon>
        <taxon>Siluriformes</taxon>
        <taxon>Siluridae</taxon>
        <taxon>Silurus</taxon>
    </lineage>
</organism>
<evidence type="ECO:0000313" key="3">
    <source>
        <dbReference type="Proteomes" id="UP000606274"/>
    </source>
</evidence>
<gene>
    <name evidence="2" type="ORF">HF521_022697</name>
</gene>
<evidence type="ECO:0000256" key="1">
    <source>
        <dbReference type="SAM" id="MobiDB-lite"/>
    </source>
</evidence>
<feature type="region of interest" description="Disordered" evidence="1">
    <location>
        <begin position="90"/>
        <end position="157"/>
    </location>
</feature>
<feature type="region of interest" description="Disordered" evidence="1">
    <location>
        <begin position="169"/>
        <end position="188"/>
    </location>
</feature>
<dbReference type="EMBL" id="JABFDY010000009">
    <property type="protein sequence ID" value="KAF7703690.1"/>
    <property type="molecule type" value="Genomic_DNA"/>
</dbReference>
<evidence type="ECO:0000313" key="2">
    <source>
        <dbReference type="EMBL" id="KAF7703690.1"/>
    </source>
</evidence>
<dbReference type="Proteomes" id="UP000606274">
    <property type="component" value="Unassembled WGS sequence"/>
</dbReference>
<proteinExistence type="predicted"/>
<dbReference type="AlphaFoldDB" id="A0A8T0BEN6"/>
<feature type="compositionally biased region" description="Polar residues" evidence="1">
    <location>
        <begin position="129"/>
        <end position="145"/>
    </location>
</feature>
<reference evidence="2" key="1">
    <citation type="submission" date="2020-08" db="EMBL/GenBank/DDBJ databases">
        <title>Chromosome-level assembly of Southern catfish (Silurus meridionalis) provides insights into visual adaptation to the nocturnal and benthic lifestyles.</title>
        <authorList>
            <person name="Zhang Y."/>
            <person name="Wang D."/>
            <person name="Peng Z."/>
        </authorList>
    </citation>
    <scope>NUCLEOTIDE SEQUENCE</scope>
    <source>
        <strain evidence="2">SWU-2019-XX</strain>
        <tissue evidence="2">Muscle</tissue>
    </source>
</reference>
<sequence>MTSHRRSLSESIVLEDNDKTYVRVSGNNPEDSHKGIGIAGAMKNDVIDILRLSKSSSKSLEHLDSNIKAPNELRMDTYTKLYNTKVKRFMKRSRRGKKQDDVSDTLTAQLRHGRTDTPDISSLIKPGTNFKNDSTGPEFSFSSQGMDPEYGHPDSYINGLSVPNVDFQSARVNTPRPKSHKIGTPDLDLTRPYIGGEFSSAEITTPDLDRINNPNLQMPHFNFKGPDGDIGLSNDIKAPDFNINAQSGKLKRPNLDYRLIRQEERFMTKMLN</sequence>
<keyword evidence="3" id="KW-1185">Reference proteome</keyword>